<accession>A0ABR8S6E3</accession>
<reference evidence="1 2" key="1">
    <citation type="submission" date="2020-08" db="EMBL/GenBank/DDBJ databases">
        <title>A Genomic Blueprint of the Chicken Gut Microbiome.</title>
        <authorList>
            <person name="Gilroy R."/>
            <person name="Ravi A."/>
            <person name="Getino M."/>
            <person name="Pursley I."/>
            <person name="Horton D.L."/>
            <person name="Alikhan N.-F."/>
            <person name="Baker D."/>
            <person name="Gharbi K."/>
            <person name="Hall N."/>
            <person name="Watson M."/>
            <person name="Adriaenssens E.M."/>
            <person name="Foster-Nyarko E."/>
            <person name="Jarju S."/>
            <person name="Secka A."/>
            <person name="Antonio M."/>
            <person name="Oren A."/>
            <person name="Chaudhuri R."/>
            <person name="La Ragione R.M."/>
            <person name="Hildebrand F."/>
            <person name="Pallen M.J."/>
        </authorList>
    </citation>
    <scope>NUCLEOTIDE SEQUENCE [LARGE SCALE GENOMIC DNA]</scope>
    <source>
        <strain evidence="1 2">Sa4CUA7</strain>
    </source>
</reference>
<evidence type="ECO:0000313" key="1">
    <source>
        <dbReference type="EMBL" id="MBD7958649.1"/>
    </source>
</evidence>
<proteinExistence type="predicted"/>
<gene>
    <name evidence="1" type="ORF">H9651_13470</name>
</gene>
<evidence type="ECO:0000313" key="2">
    <source>
        <dbReference type="Proteomes" id="UP000648352"/>
    </source>
</evidence>
<protein>
    <submittedName>
        <fullName evidence="1">Uncharacterized protein</fullName>
    </submittedName>
</protein>
<dbReference type="EMBL" id="JACSQP010000011">
    <property type="protein sequence ID" value="MBD7958649.1"/>
    <property type="molecule type" value="Genomic_DNA"/>
</dbReference>
<sequence>MATSPTDAAMSPPEMSNPAPRFVMITNVARRSGIRGSKKSLPFGRFGAIGTLVTAQRELTDVLHTIGIDEQAKAYSNREYLAEHAGWRDALVAAIAHKRAMSEEAVLAEFTAKVQKKVDKTRREWDR</sequence>
<dbReference type="RefSeq" id="WP_191719849.1">
    <property type="nucleotide sequence ID" value="NZ_JACSQP010000011.1"/>
</dbReference>
<name>A0ABR8S6E3_9MICO</name>
<comment type="caution">
    <text evidence="1">The sequence shown here is derived from an EMBL/GenBank/DDBJ whole genome shotgun (WGS) entry which is preliminary data.</text>
</comment>
<dbReference type="Proteomes" id="UP000648352">
    <property type="component" value="Unassembled WGS sequence"/>
</dbReference>
<keyword evidence="2" id="KW-1185">Reference proteome</keyword>
<organism evidence="1 2">
    <name type="scientific">Microbacterium pullorum</name>
    <dbReference type="NCBI Taxonomy" id="2762236"/>
    <lineage>
        <taxon>Bacteria</taxon>
        <taxon>Bacillati</taxon>
        <taxon>Actinomycetota</taxon>
        <taxon>Actinomycetes</taxon>
        <taxon>Micrococcales</taxon>
        <taxon>Microbacteriaceae</taxon>
        <taxon>Microbacterium</taxon>
    </lineage>
</organism>